<evidence type="ECO:0000256" key="1">
    <source>
        <dbReference type="SAM" id="MobiDB-lite"/>
    </source>
</evidence>
<sequence>GGGVQVEGQLAAVEAGGGLLVLVGGIAGHHLHGLPGGVEKPGLVLAHGVAAAQAGRQAPVGAPKGRKRPLGARRTGAGRVAKAGGRVGSGIKIIPAHHAGIVAQAARYFELAEGPLGHAEAAEVKQAVGRNGEVGGGE</sequence>
<evidence type="ECO:0000313" key="2">
    <source>
        <dbReference type="EMBL" id="GFD17461.1"/>
    </source>
</evidence>
<proteinExistence type="predicted"/>
<feature type="non-terminal residue" evidence="2">
    <location>
        <position position="1"/>
    </location>
</feature>
<dbReference type="EMBL" id="BKCJ011300415">
    <property type="protein sequence ID" value="GFD17461.1"/>
    <property type="molecule type" value="Genomic_DNA"/>
</dbReference>
<feature type="region of interest" description="Disordered" evidence="1">
    <location>
        <begin position="55"/>
        <end position="81"/>
    </location>
</feature>
<accession>A0A699U5X3</accession>
<reference evidence="2" key="1">
    <citation type="journal article" date="2019" name="Sci. Rep.">
        <title>Draft genome of Tanacetum cinerariifolium, the natural source of mosquito coil.</title>
        <authorList>
            <person name="Yamashiro T."/>
            <person name="Shiraishi A."/>
            <person name="Satake H."/>
            <person name="Nakayama K."/>
        </authorList>
    </citation>
    <scope>NUCLEOTIDE SEQUENCE</scope>
</reference>
<organism evidence="2">
    <name type="scientific">Tanacetum cinerariifolium</name>
    <name type="common">Dalmatian daisy</name>
    <name type="synonym">Chrysanthemum cinerariifolium</name>
    <dbReference type="NCBI Taxonomy" id="118510"/>
    <lineage>
        <taxon>Eukaryota</taxon>
        <taxon>Viridiplantae</taxon>
        <taxon>Streptophyta</taxon>
        <taxon>Embryophyta</taxon>
        <taxon>Tracheophyta</taxon>
        <taxon>Spermatophyta</taxon>
        <taxon>Magnoliopsida</taxon>
        <taxon>eudicotyledons</taxon>
        <taxon>Gunneridae</taxon>
        <taxon>Pentapetalae</taxon>
        <taxon>asterids</taxon>
        <taxon>campanulids</taxon>
        <taxon>Asterales</taxon>
        <taxon>Asteraceae</taxon>
        <taxon>Asteroideae</taxon>
        <taxon>Anthemideae</taxon>
        <taxon>Anthemidinae</taxon>
        <taxon>Tanacetum</taxon>
    </lineage>
</organism>
<gene>
    <name evidence="2" type="ORF">Tci_889430</name>
</gene>
<protein>
    <submittedName>
        <fullName evidence="2">Uncharacterized protein</fullName>
    </submittedName>
</protein>
<comment type="caution">
    <text evidence="2">The sequence shown here is derived from an EMBL/GenBank/DDBJ whole genome shotgun (WGS) entry which is preliminary data.</text>
</comment>
<feature type="non-terminal residue" evidence="2">
    <location>
        <position position="138"/>
    </location>
</feature>
<dbReference type="AlphaFoldDB" id="A0A699U5X3"/>
<name>A0A699U5X3_TANCI</name>
<feature type="compositionally biased region" description="Low complexity" evidence="1">
    <location>
        <begin position="72"/>
        <end position="81"/>
    </location>
</feature>